<evidence type="ECO:0000256" key="1">
    <source>
        <dbReference type="SAM" id="Phobius"/>
    </source>
</evidence>
<keyword evidence="1" id="KW-1133">Transmembrane helix</keyword>
<protein>
    <submittedName>
        <fullName evidence="2">Uncharacterized protein</fullName>
    </submittedName>
</protein>
<dbReference type="STRING" id="456442.Mboo_1222"/>
<evidence type="ECO:0000313" key="2">
    <source>
        <dbReference type="EMBL" id="ABS55740.1"/>
    </source>
</evidence>
<accession>A7I7M9</accession>
<dbReference type="HOGENOM" id="CLU_2519719_0_0_2"/>
<proteinExistence type="predicted"/>
<name>A7I7M9_METB6</name>
<keyword evidence="1" id="KW-0472">Membrane</keyword>
<dbReference type="EMBL" id="CP000780">
    <property type="protein sequence ID" value="ABS55740.1"/>
    <property type="molecule type" value="Genomic_DNA"/>
</dbReference>
<sequence>MPVPVYRDSPGGFGKRDLYLLPGSKQTGMKVWRLTAPQVKGILLGIIVAIIVALIGTPAGFAVVVGIVFGLVAFFVLRDSTKTN</sequence>
<dbReference type="AlphaFoldDB" id="A7I7M9"/>
<keyword evidence="1" id="KW-0812">Transmembrane</keyword>
<dbReference type="Proteomes" id="UP000002408">
    <property type="component" value="Chromosome"/>
</dbReference>
<organism evidence="2 3">
    <name type="scientific">Methanoregula boonei (strain DSM 21154 / JCM 14090 / 6A8)</name>
    <dbReference type="NCBI Taxonomy" id="456442"/>
    <lineage>
        <taxon>Archaea</taxon>
        <taxon>Methanobacteriati</taxon>
        <taxon>Methanobacteriota</taxon>
        <taxon>Stenosarchaea group</taxon>
        <taxon>Methanomicrobia</taxon>
        <taxon>Methanomicrobiales</taxon>
        <taxon>Methanoregulaceae</taxon>
        <taxon>Methanoregula</taxon>
    </lineage>
</organism>
<dbReference type="KEGG" id="mbn:Mboo_1222"/>
<feature type="transmembrane region" description="Helical" evidence="1">
    <location>
        <begin position="42"/>
        <end position="75"/>
    </location>
</feature>
<keyword evidence="3" id="KW-1185">Reference proteome</keyword>
<reference evidence="3" key="1">
    <citation type="journal article" date="2015" name="Microbiology">
        <title>Genome of Methanoregula boonei 6A8 reveals adaptations to oligotrophic peatland environments.</title>
        <authorList>
            <person name="Braeuer S."/>
            <person name="Cadillo-Quiroz H."/>
            <person name="Kyrpides N."/>
            <person name="Woyke T."/>
            <person name="Goodwin L."/>
            <person name="Detter C."/>
            <person name="Podell S."/>
            <person name="Yavitt J.B."/>
            <person name="Zinder S.H."/>
        </authorList>
    </citation>
    <scope>NUCLEOTIDE SEQUENCE [LARGE SCALE GENOMIC DNA]</scope>
    <source>
        <strain evidence="3">DSM 21154 / JCM 14090 / 6A8</strain>
    </source>
</reference>
<evidence type="ECO:0000313" key="3">
    <source>
        <dbReference type="Proteomes" id="UP000002408"/>
    </source>
</evidence>
<gene>
    <name evidence="2" type="ordered locus">Mboo_1222</name>
</gene>